<evidence type="ECO:0000313" key="1">
    <source>
        <dbReference type="EMBL" id="KAF0756386.1"/>
    </source>
</evidence>
<protein>
    <recommendedName>
        <fullName evidence="3">Tc1-like transposase DDE domain-containing protein</fullName>
    </recommendedName>
</protein>
<evidence type="ECO:0008006" key="3">
    <source>
        <dbReference type="Google" id="ProtNLM"/>
    </source>
</evidence>
<dbReference type="Proteomes" id="UP000469452">
    <property type="component" value="Unassembled WGS sequence"/>
</dbReference>
<name>A0A6A5ALY2_APHAT</name>
<dbReference type="Gene3D" id="3.30.420.10">
    <property type="entry name" value="Ribonuclease H-like superfamily/Ribonuclease H"/>
    <property type="match status" value="1"/>
</dbReference>
<evidence type="ECO:0000313" key="2">
    <source>
        <dbReference type="Proteomes" id="UP000469452"/>
    </source>
</evidence>
<dbReference type="AlphaFoldDB" id="A0A6A5ALY2"/>
<reference evidence="1 2" key="1">
    <citation type="submission" date="2019-06" db="EMBL/GenBank/DDBJ databases">
        <title>Genomics analysis of Aphanomyces spp. identifies a new class of oomycete effector associated with host adaptation.</title>
        <authorList>
            <person name="Gaulin E."/>
        </authorList>
    </citation>
    <scope>NUCLEOTIDE SEQUENCE [LARGE SCALE GENOMIC DNA]</scope>
    <source>
        <strain evidence="1 2">E</strain>
    </source>
</reference>
<gene>
    <name evidence="1" type="ORF">AaE_004651</name>
</gene>
<accession>A0A6A5ALY2</accession>
<dbReference type="InterPro" id="IPR036397">
    <property type="entry name" value="RNaseH_sf"/>
</dbReference>
<sequence length="150" mass="17002">MFTDDCPFNLTGCYGRVYVWRKPGEEFLDACVVPKLKEWTVMVWGAIGFNGTGTLVAIDGKMKFAHYLELLEDQLPDNFAKLGLPLDFVLQQDNAPIHKANIVMDFLDENAIHTLDHPPKALTSTPLSMFGKKLLGNFEYRPHLRLETCN</sequence>
<proteinExistence type="predicted"/>
<comment type="caution">
    <text evidence="1">The sequence shown here is derived from an EMBL/GenBank/DDBJ whole genome shotgun (WGS) entry which is preliminary data.</text>
</comment>
<organism evidence="1 2">
    <name type="scientific">Aphanomyces astaci</name>
    <name type="common">Crayfish plague agent</name>
    <dbReference type="NCBI Taxonomy" id="112090"/>
    <lineage>
        <taxon>Eukaryota</taxon>
        <taxon>Sar</taxon>
        <taxon>Stramenopiles</taxon>
        <taxon>Oomycota</taxon>
        <taxon>Saprolegniomycetes</taxon>
        <taxon>Saprolegniales</taxon>
        <taxon>Verrucalvaceae</taxon>
        <taxon>Aphanomyces</taxon>
    </lineage>
</organism>
<dbReference type="GO" id="GO:0003676">
    <property type="term" value="F:nucleic acid binding"/>
    <property type="evidence" value="ECO:0007669"/>
    <property type="project" value="InterPro"/>
</dbReference>
<dbReference type="EMBL" id="VJMI01010264">
    <property type="protein sequence ID" value="KAF0756386.1"/>
    <property type="molecule type" value="Genomic_DNA"/>
</dbReference>